<evidence type="ECO:0000313" key="1">
    <source>
        <dbReference type="EMBL" id="RDH27533.1"/>
    </source>
</evidence>
<proteinExistence type="predicted"/>
<gene>
    <name evidence="1" type="ORF">BDQ94DRAFT_184488</name>
</gene>
<evidence type="ECO:0000313" key="2">
    <source>
        <dbReference type="Proteomes" id="UP000253729"/>
    </source>
</evidence>
<dbReference type="GeneID" id="38143015"/>
<dbReference type="Proteomes" id="UP000253729">
    <property type="component" value="Unassembled WGS sequence"/>
</dbReference>
<dbReference type="RefSeq" id="XP_026620555.1">
    <property type="nucleotide sequence ID" value="XM_026774659.1"/>
</dbReference>
<dbReference type="EMBL" id="KZ852088">
    <property type="protein sequence ID" value="RDH27533.1"/>
    <property type="molecule type" value="Genomic_DNA"/>
</dbReference>
<dbReference type="AlphaFoldDB" id="A0A3F3PL37"/>
<sequence>MKYYTCTQDGNGFWADADLIEHLRKQHHADFIKRPGRPGIMDEHGHIWYCFKCERSTSDHRSFNSDGAMLNHLKHCHRDLTASVCEH</sequence>
<name>A0A3F3PL37_9EURO</name>
<accession>A0A3F3PL37</accession>
<keyword evidence="2" id="KW-1185">Reference proteome</keyword>
<reference evidence="1 2" key="1">
    <citation type="submission" date="2018-07" db="EMBL/GenBank/DDBJ databases">
        <title>The genomes of Aspergillus section Nigri reveals drivers in fungal speciation.</title>
        <authorList>
            <consortium name="DOE Joint Genome Institute"/>
            <person name="Vesth T.C."/>
            <person name="Nybo J."/>
            <person name="Theobald S."/>
            <person name="Brandl J."/>
            <person name="Frisvad J.C."/>
            <person name="Nielsen K.F."/>
            <person name="Lyhne E.K."/>
            <person name="Kogle M.E."/>
            <person name="Kuo A."/>
            <person name="Riley R."/>
            <person name="Clum A."/>
            <person name="Nolan M."/>
            <person name="Lipzen A."/>
            <person name="Salamov A."/>
            <person name="Henrissat B."/>
            <person name="Wiebenga A."/>
            <person name="De vries R.P."/>
            <person name="Grigoriev I.V."/>
            <person name="Mortensen U.H."/>
            <person name="Andersen M.R."/>
            <person name="Baker S.E."/>
        </authorList>
    </citation>
    <scope>NUCLEOTIDE SEQUENCE [LARGE SCALE GENOMIC DNA]</scope>
    <source>
        <strain evidence="1 2">CBS 139.54b</strain>
    </source>
</reference>
<evidence type="ECO:0008006" key="3">
    <source>
        <dbReference type="Google" id="ProtNLM"/>
    </source>
</evidence>
<protein>
    <recommendedName>
        <fullName evidence="3">C2H2-type domain-containing protein</fullName>
    </recommendedName>
</protein>
<organism evidence="1 2">
    <name type="scientific">Aspergillus welwitschiae</name>
    <dbReference type="NCBI Taxonomy" id="1341132"/>
    <lineage>
        <taxon>Eukaryota</taxon>
        <taxon>Fungi</taxon>
        <taxon>Dikarya</taxon>
        <taxon>Ascomycota</taxon>
        <taxon>Pezizomycotina</taxon>
        <taxon>Eurotiomycetes</taxon>
        <taxon>Eurotiomycetidae</taxon>
        <taxon>Eurotiales</taxon>
        <taxon>Aspergillaceae</taxon>
        <taxon>Aspergillus</taxon>
        <taxon>Aspergillus subgen. Circumdati</taxon>
    </lineage>
</organism>